<dbReference type="STRING" id="35608.A0A2U1N4I1"/>
<evidence type="ECO:0000313" key="4">
    <source>
        <dbReference type="Proteomes" id="UP000245207"/>
    </source>
</evidence>
<reference evidence="3 4" key="1">
    <citation type="journal article" date="2018" name="Mol. Plant">
        <title>The genome of Artemisia annua provides insight into the evolution of Asteraceae family and artemisinin biosynthesis.</title>
        <authorList>
            <person name="Shen Q."/>
            <person name="Zhang L."/>
            <person name="Liao Z."/>
            <person name="Wang S."/>
            <person name="Yan T."/>
            <person name="Shi P."/>
            <person name="Liu M."/>
            <person name="Fu X."/>
            <person name="Pan Q."/>
            <person name="Wang Y."/>
            <person name="Lv Z."/>
            <person name="Lu X."/>
            <person name="Zhang F."/>
            <person name="Jiang W."/>
            <person name="Ma Y."/>
            <person name="Chen M."/>
            <person name="Hao X."/>
            <person name="Li L."/>
            <person name="Tang Y."/>
            <person name="Lv G."/>
            <person name="Zhou Y."/>
            <person name="Sun X."/>
            <person name="Brodelius P.E."/>
            <person name="Rose J.K.C."/>
            <person name="Tang K."/>
        </authorList>
    </citation>
    <scope>NUCLEOTIDE SEQUENCE [LARGE SCALE GENOMIC DNA]</scope>
    <source>
        <strain evidence="4">cv. Huhao1</strain>
        <tissue evidence="3">Leaf</tissue>
    </source>
</reference>
<protein>
    <submittedName>
        <fullName evidence="3">Cystathionine beta-synthase (CBS) protein</fullName>
    </submittedName>
</protein>
<name>A0A2U1N4I1_ARTAN</name>
<gene>
    <name evidence="3" type="ORF">CTI12_AA308860</name>
</gene>
<keyword evidence="1" id="KW-0677">Repeat</keyword>
<dbReference type="InterPro" id="IPR046342">
    <property type="entry name" value="CBS_dom_sf"/>
</dbReference>
<evidence type="ECO:0000256" key="1">
    <source>
        <dbReference type="ARBA" id="ARBA00022737"/>
    </source>
</evidence>
<comment type="caution">
    <text evidence="3">The sequence shown here is derived from an EMBL/GenBank/DDBJ whole genome shotgun (WGS) entry which is preliminary data.</text>
</comment>
<organism evidence="3 4">
    <name type="scientific">Artemisia annua</name>
    <name type="common">Sweet wormwood</name>
    <dbReference type="NCBI Taxonomy" id="35608"/>
    <lineage>
        <taxon>Eukaryota</taxon>
        <taxon>Viridiplantae</taxon>
        <taxon>Streptophyta</taxon>
        <taxon>Embryophyta</taxon>
        <taxon>Tracheophyta</taxon>
        <taxon>Spermatophyta</taxon>
        <taxon>Magnoliopsida</taxon>
        <taxon>eudicotyledons</taxon>
        <taxon>Gunneridae</taxon>
        <taxon>Pentapetalae</taxon>
        <taxon>asterids</taxon>
        <taxon>campanulids</taxon>
        <taxon>Asterales</taxon>
        <taxon>Asteraceae</taxon>
        <taxon>Asteroideae</taxon>
        <taxon>Anthemideae</taxon>
        <taxon>Artemisiinae</taxon>
        <taxon>Artemisia</taxon>
    </lineage>
</organism>
<dbReference type="Gene3D" id="3.10.580.10">
    <property type="entry name" value="CBS-domain"/>
    <property type="match status" value="1"/>
</dbReference>
<dbReference type="AlphaFoldDB" id="A0A2U1N4I1"/>
<evidence type="ECO:0000256" key="2">
    <source>
        <dbReference type="ARBA" id="ARBA00023122"/>
    </source>
</evidence>
<keyword evidence="2" id="KW-0129">CBS domain</keyword>
<accession>A0A2U1N4I1</accession>
<dbReference type="EMBL" id="PKPP01003645">
    <property type="protein sequence ID" value="PWA68389.1"/>
    <property type="molecule type" value="Genomic_DNA"/>
</dbReference>
<dbReference type="GO" id="GO:0005737">
    <property type="term" value="C:cytoplasm"/>
    <property type="evidence" value="ECO:0007669"/>
    <property type="project" value="TreeGrafter"/>
</dbReference>
<proteinExistence type="predicted"/>
<dbReference type="PANTHER" id="PTHR13780">
    <property type="entry name" value="AMP-ACTIVATED PROTEIN KINASE, GAMMA REGULATORY SUBUNIT"/>
    <property type="match status" value="1"/>
</dbReference>
<dbReference type="PANTHER" id="PTHR13780:SF101">
    <property type="entry name" value="SNF1-RELATED PROTEIN KINASE REGULATORY SUBUNIT GAMMA-LIKE PV42A"/>
    <property type="match status" value="1"/>
</dbReference>
<dbReference type="OrthoDB" id="449052at2759"/>
<dbReference type="SUPFAM" id="SSF54631">
    <property type="entry name" value="CBS-domain pair"/>
    <property type="match status" value="1"/>
</dbReference>
<evidence type="ECO:0000313" key="3">
    <source>
        <dbReference type="EMBL" id="PWA68389.1"/>
    </source>
</evidence>
<sequence>MHSHVPTRSHHQLTHTYTIIPFNKHNPNPSNTTNVRYISLNTIFKTHSTMQTTMMGVKRDNMHTNIEPQQHLRDKKVRDLVSDKRRLVEVPYTATLAHTMNALVANQVVAVPVAAPPGHWIGAGGSMIMESDKHTGAVRKHYIGMVTMLDVLAHIAGNSVDTSCEETNLEERMSVPVSSVIGHCLESLSLWTLNPDTSIMDCMEVFSKGIHRALVPLDSSMENVAGVELVESASSYRMLTQMDLIKFLKGHESDLKHVNDRTILELGALVEPIFGVTNHTKVIDAIKSMRAGSLNAIPIIESINPVTEDHSQLVNVNLRFYFCVIIVSM</sequence>
<dbReference type="InterPro" id="IPR050511">
    <property type="entry name" value="AMPK_gamma/SDS23_families"/>
</dbReference>
<dbReference type="GO" id="GO:0005634">
    <property type="term" value="C:nucleus"/>
    <property type="evidence" value="ECO:0007669"/>
    <property type="project" value="TreeGrafter"/>
</dbReference>
<keyword evidence="4" id="KW-1185">Reference proteome</keyword>
<dbReference type="Proteomes" id="UP000245207">
    <property type="component" value="Unassembled WGS sequence"/>
</dbReference>